<comment type="caution">
    <text evidence="6">The sequence shown here is derived from an EMBL/GenBank/DDBJ whole genome shotgun (WGS) entry which is preliminary data.</text>
</comment>
<protein>
    <submittedName>
        <fullName evidence="6">MurR/RpiR family transcriptional regulator</fullName>
    </submittedName>
</protein>
<dbReference type="Proteomes" id="UP000886819">
    <property type="component" value="Unassembled WGS sequence"/>
</dbReference>
<dbReference type="InterPro" id="IPR000281">
    <property type="entry name" value="HTH_RpiR"/>
</dbReference>
<evidence type="ECO:0000313" key="6">
    <source>
        <dbReference type="EMBL" id="HIQ62348.1"/>
    </source>
</evidence>
<evidence type="ECO:0000256" key="3">
    <source>
        <dbReference type="ARBA" id="ARBA00023163"/>
    </source>
</evidence>
<feature type="domain" description="SIS" evidence="5">
    <location>
        <begin position="123"/>
        <end position="257"/>
    </location>
</feature>
<dbReference type="PROSITE" id="PS51464">
    <property type="entry name" value="SIS"/>
    <property type="match status" value="1"/>
</dbReference>
<reference evidence="6" key="1">
    <citation type="submission" date="2020-10" db="EMBL/GenBank/DDBJ databases">
        <authorList>
            <person name="Gilroy R."/>
        </authorList>
    </citation>
    <scope>NUCLEOTIDE SEQUENCE</scope>
    <source>
        <strain evidence="6">ChiHile30-977</strain>
    </source>
</reference>
<dbReference type="Gene3D" id="3.40.50.10490">
    <property type="entry name" value="Glucose-6-phosphate isomerase like protein, domain 1"/>
    <property type="match status" value="1"/>
</dbReference>
<dbReference type="SUPFAM" id="SSF46689">
    <property type="entry name" value="Homeodomain-like"/>
    <property type="match status" value="1"/>
</dbReference>
<name>A0A9D0YUR4_9FIRM</name>
<dbReference type="InterPro" id="IPR046348">
    <property type="entry name" value="SIS_dom_sf"/>
</dbReference>
<keyword evidence="2" id="KW-0238">DNA-binding</keyword>
<dbReference type="Gene3D" id="1.10.10.10">
    <property type="entry name" value="Winged helix-like DNA-binding domain superfamily/Winged helix DNA-binding domain"/>
    <property type="match status" value="1"/>
</dbReference>
<keyword evidence="3" id="KW-0804">Transcription</keyword>
<reference evidence="6" key="2">
    <citation type="journal article" date="2021" name="PeerJ">
        <title>Extensive microbial diversity within the chicken gut microbiome revealed by metagenomics and culture.</title>
        <authorList>
            <person name="Gilroy R."/>
            <person name="Ravi A."/>
            <person name="Getino M."/>
            <person name="Pursley I."/>
            <person name="Horton D.L."/>
            <person name="Alikhan N.F."/>
            <person name="Baker D."/>
            <person name="Gharbi K."/>
            <person name="Hall N."/>
            <person name="Watson M."/>
            <person name="Adriaenssens E.M."/>
            <person name="Foster-Nyarko E."/>
            <person name="Jarju S."/>
            <person name="Secka A."/>
            <person name="Antonio M."/>
            <person name="Oren A."/>
            <person name="Chaudhuri R.R."/>
            <person name="La Ragione R."/>
            <person name="Hildebrand F."/>
            <person name="Pallen M.J."/>
        </authorList>
    </citation>
    <scope>NUCLEOTIDE SEQUENCE</scope>
    <source>
        <strain evidence="6">ChiHile30-977</strain>
    </source>
</reference>
<dbReference type="EMBL" id="DVFI01000026">
    <property type="protein sequence ID" value="HIQ62348.1"/>
    <property type="molecule type" value="Genomic_DNA"/>
</dbReference>
<dbReference type="AlphaFoldDB" id="A0A9D0YUR4"/>
<gene>
    <name evidence="6" type="ORF">IAA66_02015</name>
</gene>
<dbReference type="PANTHER" id="PTHR30514">
    <property type="entry name" value="GLUCOKINASE"/>
    <property type="match status" value="1"/>
</dbReference>
<dbReference type="Pfam" id="PF01380">
    <property type="entry name" value="SIS"/>
    <property type="match status" value="1"/>
</dbReference>
<sequence>MDYFALVAQAYGSLTATERRLADYLCAHAALAERMNIRELAQAAGVSASTVVRFVRAIGFERYAQMIVSLARADAAGVVAPRAGADDAKETIGEYGERLAQSLTTAIHQTVALMQESEDFRRAVSLIGQADMVYLYGVGSSGSVAQELMQKLMILGKPCFFQSDSFLSRTGTRNITPRDVAVGISYSGRNQLVWTAVEHARAQGAPTVCITRVGSRLARLADACLRVPPVAELGRKGENLSRHAQSVVVDMLFHALS</sequence>
<evidence type="ECO:0000259" key="4">
    <source>
        <dbReference type="PROSITE" id="PS51071"/>
    </source>
</evidence>
<evidence type="ECO:0000256" key="1">
    <source>
        <dbReference type="ARBA" id="ARBA00023015"/>
    </source>
</evidence>
<evidence type="ECO:0000259" key="5">
    <source>
        <dbReference type="PROSITE" id="PS51464"/>
    </source>
</evidence>
<dbReference type="GO" id="GO:0003700">
    <property type="term" value="F:DNA-binding transcription factor activity"/>
    <property type="evidence" value="ECO:0007669"/>
    <property type="project" value="InterPro"/>
</dbReference>
<accession>A0A9D0YUR4</accession>
<dbReference type="GO" id="GO:1901135">
    <property type="term" value="P:carbohydrate derivative metabolic process"/>
    <property type="evidence" value="ECO:0007669"/>
    <property type="project" value="InterPro"/>
</dbReference>
<dbReference type="InterPro" id="IPR001347">
    <property type="entry name" value="SIS_dom"/>
</dbReference>
<dbReference type="GO" id="GO:0097367">
    <property type="term" value="F:carbohydrate derivative binding"/>
    <property type="evidence" value="ECO:0007669"/>
    <property type="project" value="InterPro"/>
</dbReference>
<keyword evidence="1" id="KW-0805">Transcription regulation</keyword>
<evidence type="ECO:0000313" key="7">
    <source>
        <dbReference type="Proteomes" id="UP000886819"/>
    </source>
</evidence>
<dbReference type="Pfam" id="PF01418">
    <property type="entry name" value="HTH_6"/>
    <property type="match status" value="1"/>
</dbReference>
<proteinExistence type="predicted"/>
<feature type="domain" description="HTH rpiR-type" evidence="4">
    <location>
        <begin position="1"/>
        <end position="77"/>
    </location>
</feature>
<dbReference type="PANTHER" id="PTHR30514:SF1">
    <property type="entry name" value="HTH-TYPE TRANSCRIPTIONAL REGULATOR HEXR-RELATED"/>
    <property type="match status" value="1"/>
</dbReference>
<dbReference type="InterPro" id="IPR036388">
    <property type="entry name" value="WH-like_DNA-bd_sf"/>
</dbReference>
<evidence type="ECO:0000256" key="2">
    <source>
        <dbReference type="ARBA" id="ARBA00023125"/>
    </source>
</evidence>
<dbReference type="PROSITE" id="PS00356">
    <property type="entry name" value="HTH_LACI_1"/>
    <property type="match status" value="1"/>
</dbReference>
<dbReference type="InterPro" id="IPR009057">
    <property type="entry name" value="Homeodomain-like_sf"/>
</dbReference>
<organism evidence="6 7">
    <name type="scientific">Candidatus Avichristensenella intestinipullorum</name>
    <dbReference type="NCBI Taxonomy" id="2840693"/>
    <lineage>
        <taxon>Bacteria</taxon>
        <taxon>Bacillati</taxon>
        <taxon>Bacillota</taxon>
        <taxon>Clostridia</taxon>
        <taxon>Candidatus Avichristensenella</taxon>
    </lineage>
</organism>
<dbReference type="InterPro" id="IPR047640">
    <property type="entry name" value="RpiR-like"/>
</dbReference>
<dbReference type="SUPFAM" id="SSF53697">
    <property type="entry name" value="SIS domain"/>
    <property type="match status" value="1"/>
</dbReference>
<dbReference type="PROSITE" id="PS51071">
    <property type="entry name" value="HTH_RPIR"/>
    <property type="match status" value="1"/>
</dbReference>
<dbReference type="GO" id="GO:0003677">
    <property type="term" value="F:DNA binding"/>
    <property type="evidence" value="ECO:0007669"/>
    <property type="project" value="UniProtKB-KW"/>
</dbReference>
<dbReference type="InterPro" id="IPR035472">
    <property type="entry name" value="RpiR-like_SIS"/>
</dbReference>
<dbReference type="CDD" id="cd05013">
    <property type="entry name" value="SIS_RpiR"/>
    <property type="match status" value="1"/>
</dbReference>